<dbReference type="Proteomes" id="UP001234297">
    <property type="component" value="Chromosome 2"/>
</dbReference>
<organism evidence="1 2">
    <name type="scientific">Persea americana</name>
    <name type="common">Avocado</name>
    <dbReference type="NCBI Taxonomy" id="3435"/>
    <lineage>
        <taxon>Eukaryota</taxon>
        <taxon>Viridiplantae</taxon>
        <taxon>Streptophyta</taxon>
        <taxon>Embryophyta</taxon>
        <taxon>Tracheophyta</taxon>
        <taxon>Spermatophyta</taxon>
        <taxon>Magnoliopsida</taxon>
        <taxon>Magnoliidae</taxon>
        <taxon>Laurales</taxon>
        <taxon>Lauraceae</taxon>
        <taxon>Persea</taxon>
    </lineage>
</organism>
<evidence type="ECO:0000313" key="2">
    <source>
        <dbReference type="Proteomes" id="UP001234297"/>
    </source>
</evidence>
<evidence type="ECO:0000313" key="1">
    <source>
        <dbReference type="EMBL" id="KAJ8646445.1"/>
    </source>
</evidence>
<protein>
    <submittedName>
        <fullName evidence="1">Uncharacterized protein</fullName>
    </submittedName>
</protein>
<sequence>MAAGGAEGKGFRLSQIESWPRPLPRPRAIEGWTLLVTKLHKGVTKYFLRETFVEVTRLRLNLDADLGFAEGSALIEYRKFDEALAAINVLNLDGKISIEWANESKIHINDAQREGVPIRLLCTEGTIVRRWYVLVTRLQGKVQEADLQYVFGKYGEVTSIQMNHCGYIGFPKGYAFIEYRHREVARWAMKLWNGSNFFGDVISVRWADDHCHVYRERPAGSLTDHLLLVTGLTERVAAAELHRQFGIYGEIINFKTYDGILDVVEGYALIEYKRFKEARAAI</sequence>
<proteinExistence type="predicted"/>
<keyword evidence="2" id="KW-1185">Reference proteome</keyword>
<name>A0ACC2MM16_PERAE</name>
<dbReference type="EMBL" id="CM056810">
    <property type="protein sequence ID" value="KAJ8646445.1"/>
    <property type="molecule type" value="Genomic_DNA"/>
</dbReference>
<accession>A0ACC2MM16</accession>
<gene>
    <name evidence="1" type="ORF">MRB53_008193</name>
</gene>
<reference evidence="1 2" key="1">
    <citation type="journal article" date="2022" name="Hortic Res">
        <title>A haplotype resolved chromosomal level avocado genome allows analysis of novel avocado genes.</title>
        <authorList>
            <person name="Nath O."/>
            <person name="Fletcher S.J."/>
            <person name="Hayward A."/>
            <person name="Shaw L.M."/>
            <person name="Masouleh A.K."/>
            <person name="Furtado A."/>
            <person name="Henry R.J."/>
            <person name="Mitter N."/>
        </authorList>
    </citation>
    <scope>NUCLEOTIDE SEQUENCE [LARGE SCALE GENOMIC DNA]</scope>
    <source>
        <strain evidence="2">cv. Hass</strain>
    </source>
</reference>
<comment type="caution">
    <text evidence="1">The sequence shown here is derived from an EMBL/GenBank/DDBJ whole genome shotgun (WGS) entry which is preliminary data.</text>
</comment>